<proteinExistence type="predicted"/>
<feature type="compositionally biased region" description="Polar residues" evidence="1">
    <location>
        <begin position="42"/>
        <end position="52"/>
    </location>
</feature>
<dbReference type="EMBL" id="JACASF010000018">
    <property type="protein sequence ID" value="KAF6421335.1"/>
    <property type="molecule type" value="Genomic_DNA"/>
</dbReference>
<evidence type="ECO:0000313" key="3">
    <source>
        <dbReference type="Proteomes" id="UP000550707"/>
    </source>
</evidence>
<dbReference type="Proteomes" id="UP000550707">
    <property type="component" value="Unassembled WGS sequence"/>
</dbReference>
<sequence length="107" mass="10735">MPGATKQASSDTCGHADKGSSDDFILVSKEDGGGGARAPFPSQAQPLRTLRSTAGKGEGLSRFPLVFSDPLTGLASASSSNASSSPDDDSSGNSKDSGFTIVSPLDI</sequence>
<protein>
    <submittedName>
        <fullName evidence="2">TBC1 domain family member 5</fullName>
    </submittedName>
</protein>
<organism evidence="2 3">
    <name type="scientific">Molossus molossus</name>
    <name type="common">Pallas' mastiff bat</name>
    <name type="synonym">Vespertilio molossus</name>
    <dbReference type="NCBI Taxonomy" id="27622"/>
    <lineage>
        <taxon>Eukaryota</taxon>
        <taxon>Metazoa</taxon>
        <taxon>Chordata</taxon>
        <taxon>Craniata</taxon>
        <taxon>Vertebrata</taxon>
        <taxon>Euteleostomi</taxon>
        <taxon>Mammalia</taxon>
        <taxon>Eutheria</taxon>
        <taxon>Laurasiatheria</taxon>
        <taxon>Chiroptera</taxon>
        <taxon>Yangochiroptera</taxon>
        <taxon>Molossidae</taxon>
        <taxon>Molossus</taxon>
    </lineage>
</organism>
<feature type="region of interest" description="Disordered" evidence="1">
    <location>
        <begin position="74"/>
        <end position="107"/>
    </location>
</feature>
<dbReference type="AlphaFoldDB" id="A0A7J8DE59"/>
<evidence type="ECO:0000313" key="2">
    <source>
        <dbReference type="EMBL" id="KAF6421335.1"/>
    </source>
</evidence>
<comment type="caution">
    <text evidence="2">The sequence shown here is derived from an EMBL/GenBank/DDBJ whole genome shotgun (WGS) entry which is preliminary data.</text>
</comment>
<keyword evidence="3" id="KW-1185">Reference proteome</keyword>
<feature type="compositionally biased region" description="Polar residues" evidence="1">
    <location>
        <begin position="1"/>
        <end position="12"/>
    </location>
</feature>
<feature type="compositionally biased region" description="Low complexity" evidence="1">
    <location>
        <begin position="76"/>
        <end position="98"/>
    </location>
</feature>
<gene>
    <name evidence="2" type="ORF">HJG59_017847</name>
</gene>
<feature type="region of interest" description="Disordered" evidence="1">
    <location>
        <begin position="1"/>
        <end position="62"/>
    </location>
</feature>
<reference evidence="2 3" key="1">
    <citation type="journal article" date="2020" name="Nature">
        <title>Six reference-quality genomes reveal evolution of bat adaptations.</title>
        <authorList>
            <person name="Jebb D."/>
            <person name="Huang Z."/>
            <person name="Pippel M."/>
            <person name="Hughes G.M."/>
            <person name="Lavrichenko K."/>
            <person name="Devanna P."/>
            <person name="Winkler S."/>
            <person name="Jermiin L.S."/>
            <person name="Skirmuntt E.C."/>
            <person name="Katzourakis A."/>
            <person name="Burkitt-Gray L."/>
            <person name="Ray D.A."/>
            <person name="Sullivan K.A.M."/>
            <person name="Roscito J.G."/>
            <person name="Kirilenko B.M."/>
            <person name="Davalos L.M."/>
            <person name="Corthals A.P."/>
            <person name="Power M.L."/>
            <person name="Jones G."/>
            <person name="Ransome R.D."/>
            <person name="Dechmann D.K.N."/>
            <person name="Locatelli A.G."/>
            <person name="Puechmaille S.J."/>
            <person name="Fedrigo O."/>
            <person name="Jarvis E.D."/>
            <person name="Hiller M."/>
            <person name="Vernes S.C."/>
            <person name="Myers E.W."/>
            <person name="Teeling E.C."/>
        </authorList>
    </citation>
    <scope>NUCLEOTIDE SEQUENCE [LARGE SCALE GENOMIC DNA]</scope>
    <source>
        <strain evidence="2">MMolMol1</strain>
        <tissue evidence="2">Muscle</tissue>
    </source>
</reference>
<evidence type="ECO:0000256" key="1">
    <source>
        <dbReference type="SAM" id="MobiDB-lite"/>
    </source>
</evidence>
<accession>A0A7J8DE59</accession>
<name>A0A7J8DE59_MOLMO</name>